<dbReference type="PRINTS" id="PR00039">
    <property type="entry name" value="HTHLYSR"/>
</dbReference>
<dbReference type="InterPro" id="IPR036390">
    <property type="entry name" value="WH_DNA-bd_sf"/>
</dbReference>
<dbReference type="RefSeq" id="WP_344990533.1">
    <property type="nucleotide sequence ID" value="NZ_BAABFR010000005.1"/>
</dbReference>
<reference evidence="7" key="1">
    <citation type="journal article" date="2019" name="Int. J. Syst. Evol. Microbiol.">
        <title>The Global Catalogue of Microorganisms (GCM) 10K type strain sequencing project: providing services to taxonomists for standard genome sequencing and annotation.</title>
        <authorList>
            <consortium name="The Broad Institute Genomics Platform"/>
            <consortium name="The Broad Institute Genome Sequencing Center for Infectious Disease"/>
            <person name="Wu L."/>
            <person name="Ma J."/>
        </authorList>
    </citation>
    <scope>NUCLEOTIDE SEQUENCE [LARGE SCALE GENOMIC DNA]</scope>
    <source>
        <strain evidence="7">JCM 17688</strain>
    </source>
</reference>
<proteinExistence type="inferred from homology"/>
<dbReference type="SUPFAM" id="SSF46785">
    <property type="entry name" value="Winged helix' DNA-binding domain"/>
    <property type="match status" value="1"/>
</dbReference>
<protein>
    <submittedName>
        <fullName evidence="6">LysR family transcriptional regulator</fullName>
    </submittedName>
</protein>
<dbReference type="Gene3D" id="3.40.190.290">
    <property type="match status" value="1"/>
</dbReference>
<evidence type="ECO:0000313" key="6">
    <source>
        <dbReference type="EMBL" id="GAA4384793.1"/>
    </source>
</evidence>
<dbReference type="SUPFAM" id="SSF53850">
    <property type="entry name" value="Periplasmic binding protein-like II"/>
    <property type="match status" value="1"/>
</dbReference>
<dbReference type="InterPro" id="IPR050950">
    <property type="entry name" value="HTH-type_LysR_regulators"/>
</dbReference>
<accession>A0ABP8J4B4</accession>
<evidence type="ECO:0000259" key="5">
    <source>
        <dbReference type="PROSITE" id="PS50931"/>
    </source>
</evidence>
<dbReference type="CDD" id="cd08434">
    <property type="entry name" value="PBP2_GltC_like"/>
    <property type="match status" value="1"/>
</dbReference>
<dbReference type="InterPro" id="IPR000847">
    <property type="entry name" value="LysR_HTH_N"/>
</dbReference>
<dbReference type="Pfam" id="PF03466">
    <property type="entry name" value="LysR_substrate"/>
    <property type="match status" value="1"/>
</dbReference>
<dbReference type="PROSITE" id="PS50931">
    <property type="entry name" value="HTH_LYSR"/>
    <property type="match status" value="1"/>
</dbReference>
<name>A0ABP8J4B4_9ACTN</name>
<evidence type="ECO:0000256" key="4">
    <source>
        <dbReference type="ARBA" id="ARBA00023163"/>
    </source>
</evidence>
<dbReference type="Pfam" id="PF00126">
    <property type="entry name" value="HTH_1"/>
    <property type="match status" value="1"/>
</dbReference>
<gene>
    <name evidence="6" type="ORF">GCM10023147_05710</name>
</gene>
<dbReference type="Gene3D" id="1.10.10.10">
    <property type="entry name" value="Winged helix-like DNA-binding domain superfamily/Winged helix DNA-binding domain"/>
    <property type="match status" value="1"/>
</dbReference>
<evidence type="ECO:0000256" key="3">
    <source>
        <dbReference type="ARBA" id="ARBA00023125"/>
    </source>
</evidence>
<keyword evidence="7" id="KW-1185">Reference proteome</keyword>
<dbReference type="InterPro" id="IPR036388">
    <property type="entry name" value="WH-like_DNA-bd_sf"/>
</dbReference>
<evidence type="ECO:0000256" key="2">
    <source>
        <dbReference type="ARBA" id="ARBA00023015"/>
    </source>
</evidence>
<keyword evidence="2" id="KW-0805">Transcription regulation</keyword>
<evidence type="ECO:0000313" key="7">
    <source>
        <dbReference type="Proteomes" id="UP001500635"/>
    </source>
</evidence>
<sequence>MNVRDDLVRFITLAEHGHVTDAATELGVTQPTLSRMLARLEADVGAPLFDRMHGRLVLNAAGEVYLEHARRARVELDAARAAIADLASPSLGTVRLSFLHSFGVALVPRLVSGFRRGEPRVTFRLSQFAAGTVTEQVVAGEADLAIVSPRPTTASVAWSLLRRQRLALAVPADHPLAGRATAHLADAADADFITMYPEFGMRRILEERCAAAGFRPRITFETSELFTIAGLVAAGLGVALMPVESDPLLPPGLVLVPLSGPAPTREVGIIWRPDVPLPRAVRAFRDYALAEAQGREAQGREAQG</sequence>
<dbReference type="PANTHER" id="PTHR30419">
    <property type="entry name" value="HTH-TYPE TRANSCRIPTIONAL REGULATOR YBHD"/>
    <property type="match status" value="1"/>
</dbReference>
<dbReference type="Proteomes" id="UP001500635">
    <property type="component" value="Unassembled WGS sequence"/>
</dbReference>
<keyword evidence="4" id="KW-0804">Transcription</keyword>
<dbReference type="EMBL" id="BAABFR010000005">
    <property type="protein sequence ID" value="GAA4384793.1"/>
    <property type="molecule type" value="Genomic_DNA"/>
</dbReference>
<dbReference type="PANTHER" id="PTHR30419:SF28">
    <property type="entry name" value="HTH-TYPE TRANSCRIPTIONAL REGULATOR BSDA"/>
    <property type="match status" value="1"/>
</dbReference>
<comment type="caution">
    <text evidence="6">The sequence shown here is derived from an EMBL/GenBank/DDBJ whole genome shotgun (WGS) entry which is preliminary data.</text>
</comment>
<evidence type="ECO:0000256" key="1">
    <source>
        <dbReference type="ARBA" id="ARBA00009437"/>
    </source>
</evidence>
<organism evidence="6 7">
    <name type="scientific">Tsukamurella soli</name>
    <dbReference type="NCBI Taxonomy" id="644556"/>
    <lineage>
        <taxon>Bacteria</taxon>
        <taxon>Bacillati</taxon>
        <taxon>Actinomycetota</taxon>
        <taxon>Actinomycetes</taxon>
        <taxon>Mycobacteriales</taxon>
        <taxon>Tsukamurellaceae</taxon>
        <taxon>Tsukamurella</taxon>
    </lineage>
</organism>
<feature type="domain" description="HTH lysR-type" evidence="5">
    <location>
        <begin position="1"/>
        <end position="59"/>
    </location>
</feature>
<keyword evidence="3" id="KW-0238">DNA-binding</keyword>
<dbReference type="InterPro" id="IPR005119">
    <property type="entry name" value="LysR_subst-bd"/>
</dbReference>
<comment type="similarity">
    <text evidence="1">Belongs to the LysR transcriptional regulatory family.</text>
</comment>